<evidence type="ECO:0000313" key="3">
    <source>
        <dbReference type="Proteomes" id="UP001595803"/>
    </source>
</evidence>
<name>A0ABV7Z2G6_9DEIO</name>
<evidence type="ECO:0000313" key="2">
    <source>
        <dbReference type="EMBL" id="MFC3831572.1"/>
    </source>
</evidence>
<evidence type="ECO:0000256" key="1">
    <source>
        <dbReference type="SAM" id="SignalP"/>
    </source>
</evidence>
<reference evidence="3" key="1">
    <citation type="journal article" date="2019" name="Int. J. Syst. Evol. Microbiol.">
        <title>The Global Catalogue of Microorganisms (GCM) 10K type strain sequencing project: providing services to taxonomists for standard genome sequencing and annotation.</title>
        <authorList>
            <consortium name="The Broad Institute Genomics Platform"/>
            <consortium name="The Broad Institute Genome Sequencing Center for Infectious Disease"/>
            <person name="Wu L."/>
            <person name="Ma J."/>
        </authorList>
    </citation>
    <scope>NUCLEOTIDE SEQUENCE [LARGE SCALE GENOMIC DNA]</scope>
    <source>
        <strain evidence="3">CCTCC AB 2017081</strain>
    </source>
</reference>
<feature type="signal peptide" evidence="1">
    <location>
        <begin position="1"/>
        <end position="26"/>
    </location>
</feature>
<dbReference type="EMBL" id="JBHRZG010000002">
    <property type="protein sequence ID" value="MFC3831572.1"/>
    <property type="molecule type" value="Genomic_DNA"/>
</dbReference>
<keyword evidence="1" id="KW-0732">Signal</keyword>
<dbReference type="Proteomes" id="UP001595803">
    <property type="component" value="Unassembled WGS sequence"/>
</dbReference>
<protein>
    <submittedName>
        <fullName evidence="2">Uncharacterized protein</fullName>
    </submittedName>
</protein>
<proteinExistence type="predicted"/>
<sequence>MRHPTSVSALSVALLGVLALSAPALAWVPKLEDTTAKNVIDGVYARRDAVTTFLTVDLNVKDGAFVSGPTAVTAFDGGATCVSDWLTAPQDPKQGSRPLTITLSGQADELAFQAQQARNNFQNLSVQDALGADLSKGRLADGELRVDIAVSGLPNQQARGAYLVRLKGTDGKLIAPERTSYVNDFKQVGDTWSGTLVYYFQPLKAGIGASDRTELLLRTEADTACAYSVPVDLGAFQ</sequence>
<accession>A0ABV7Z2G6</accession>
<gene>
    <name evidence="2" type="ORF">ACFOSB_01685</name>
</gene>
<dbReference type="RefSeq" id="WP_322473680.1">
    <property type="nucleotide sequence ID" value="NZ_JBHRZG010000002.1"/>
</dbReference>
<organism evidence="2 3">
    <name type="scientific">Deinococcus rufus</name>
    <dbReference type="NCBI Taxonomy" id="2136097"/>
    <lineage>
        <taxon>Bacteria</taxon>
        <taxon>Thermotogati</taxon>
        <taxon>Deinococcota</taxon>
        <taxon>Deinococci</taxon>
        <taxon>Deinococcales</taxon>
        <taxon>Deinococcaceae</taxon>
        <taxon>Deinococcus</taxon>
    </lineage>
</organism>
<keyword evidence="3" id="KW-1185">Reference proteome</keyword>
<feature type="chain" id="PRO_5047067169" evidence="1">
    <location>
        <begin position="27"/>
        <end position="237"/>
    </location>
</feature>
<comment type="caution">
    <text evidence="2">The sequence shown here is derived from an EMBL/GenBank/DDBJ whole genome shotgun (WGS) entry which is preliminary data.</text>
</comment>